<dbReference type="EMBL" id="WHWC01000011">
    <property type="protein sequence ID" value="KAG8374178.1"/>
    <property type="molecule type" value="Genomic_DNA"/>
</dbReference>
<keyword evidence="8" id="KW-1185">Reference proteome</keyword>
<evidence type="ECO:0000313" key="8">
    <source>
        <dbReference type="Proteomes" id="UP000826271"/>
    </source>
</evidence>
<dbReference type="AlphaFoldDB" id="A0AAV6WVD6"/>
<feature type="region of interest" description="Disordered" evidence="5">
    <location>
        <begin position="1"/>
        <end position="20"/>
    </location>
</feature>
<name>A0AAV6WVD6_9LAMI</name>
<dbReference type="GO" id="GO:0003677">
    <property type="term" value="F:DNA binding"/>
    <property type="evidence" value="ECO:0007669"/>
    <property type="project" value="UniProtKB-KW"/>
</dbReference>
<keyword evidence="1" id="KW-0805">Transcription regulation</keyword>
<dbReference type="SUPFAM" id="SSF101941">
    <property type="entry name" value="NAC domain"/>
    <property type="match status" value="1"/>
</dbReference>
<keyword evidence="3" id="KW-0804">Transcription</keyword>
<dbReference type="InterPro" id="IPR003441">
    <property type="entry name" value="NAC-dom"/>
</dbReference>
<accession>A0AAV6WVD6</accession>
<keyword evidence="2" id="KW-0238">DNA-binding</keyword>
<evidence type="ECO:0000256" key="3">
    <source>
        <dbReference type="ARBA" id="ARBA00023163"/>
    </source>
</evidence>
<feature type="domain" description="NAC" evidence="6">
    <location>
        <begin position="54"/>
        <end position="210"/>
    </location>
</feature>
<feature type="compositionally biased region" description="Polar residues" evidence="5">
    <location>
        <begin position="1"/>
        <end position="12"/>
    </location>
</feature>
<gene>
    <name evidence="7" type="ORF">BUALT_Bualt11G0104000</name>
</gene>
<dbReference type="PANTHER" id="PTHR31719">
    <property type="entry name" value="NAC TRANSCRIPTION FACTOR 56"/>
    <property type="match status" value="1"/>
</dbReference>
<dbReference type="InterPro" id="IPR036093">
    <property type="entry name" value="NAC_dom_sf"/>
</dbReference>
<dbReference type="Pfam" id="PF02365">
    <property type="entry name" value="NAM"/>
    <property type="match status" value="1"/>
</dbReference>
<protein>
    <recommendedName>
        <fullName evidence="6">NAC domain-containing protein</fullName>
    </recommendedName>
</protein>
<sequence>MDSKNLVNNDQNPFYHHQEQTPYNTISGSFDIIPAPTKLEEMIEPECSSSANKYPVGFRFRPTDEELINYLKEKIMNKPIRVDQEINIANIYQYNPQELAEMFGSSGDNVWYFFTPRDRKYPNGIRPNRAAGTGYWKATGGDKHIRNNHNQIIGSRKALVFYEGKPSKDSRNDKTNWLMQEYTVGQSSRRKTDAKDMRLDDWVLCKIYLKATKSNKKQSEINPVDQQYDSISMQNVVMISTTNNDHYDQVLDSWALGDNLEPCNLDDICNFSFPEYNGGRIT</sequence>
<dbReference type="GO" id="GO:0006355">
    <property type="term" value="P:regulation of DNA-templated transcription"/>
    <property type="evidence" value="ECO:0007669"/>
    <property type="project" value="InterPro"/>
</dbReference>
<evidence type="ECO:0000313" key="7">
    <source>
        <dbReference type="EMBL" id="KAG8374178.1"/>
    </source>
</evidence>
<dbReference type="PANTHER" id="PTHR31719:SF160">
    <property type="entry name" value="NAC TRANSCRIPTION FACTOR 29-LIKE"/>
    <property type="match status" value="1"/>
</dbReference>
<organism evidence="7 8">
    <name type="scientific">Buddleja alternifolia</name>
    <dbReference type="NCBI Taxonomy" id="168488"/>
    <lineage>
        <taxon>Eukaryota</taxon>
        <taxon>Viridiplantae</taxon>
        <taxon>Streptophyta</taxon>
        <taxon>Embryophyta</taxon>
        <taxon>Tracheophyta</taxon>
        <taxon>Spermatophyta</taxon>
        <taxon>Magnoliopsida</taxon>
        <taxon>eudicotyledons</taxon>
        <taxon>Gunneridae</taxon>
        <taxon>Pentapetalae</taxon>
        <taxon>asterids</taxon>
        <taxon>lamiids</taxon>
        <taxon>Lamiales</taxon>
        <taxon>Scrophulariaceae</taxon>
        <taxon>Buddlejeae</taxon>
        <taxon>Buddleja</taxon>
    </lineage>
</organism>
<dbReference type="Gene3D" id="2.170.150.80">
    <property type="entry name" value="NAC domain"/>
    <property type="match status" value="1"/>
</dbReference>
<proteinExistence type="predicted"/>
<dbReference type="PROSITE" id="PS51005">
    <property type="entry name" value="NAC"/>
    <property type="match status" value="1"/>
</dbReference>
<comment type="caution">
    <text evidence="7">The sequence shown here is derived from an EMBL/GenBank/DDBJ whole genome shotgun (WGS) entry which is preliminary data.</text>
</comment>
<keyword evidence="4" id="KW-0539">Nucleus</keyword>
<evidence type="ECO:0000256" key="2">
    <source>
        <dbReference type="ARBA" id="ARBA00023125"/>
    </source>
</evidence>
<reference evidence="7" key="1">
    <citation type="submission" date="2019-10" db="EMBL/GenBank/DDBJ databases">
        <authorList>
            <person name="Zhang R."/>
            <person name="Pan Y."/>
            <person name="Wang J."/>
            <person name="Ma R."/>
            <person name="Yu S."/>
        </authorList>
    </citation>
    <scope>NUCLEOTIDE SEQUENCE</scope>
    <source>
        <strain evidence="7">LA-IB0</strain>
        <tissue evidence="7">Leaf</tissue>
    </source>
</reference>
<evidence type="ECO:0000256" key="4">
    <source>
        <dbReference type="ARBA" id="ARBA00023242"/>
    </source>
</evidence>
<evidence type="ECO:0000256" key="1">
    <source>
        <dbReference type="ARBA" id="ARBA00023015"/>
    </source>
</evidence>
<dbReference type="Proteomes" id="UP000826271">
    <property type="component" value="Unassembled WGS sequence"/>
</dbReference>
<evidence type="ECO:0000259" key="6">
    <source>
        <dbReference type="PROSITE" id="PS51005"/>
    </source>
</evidence>
<evidence type="ECO:0000256" key="5">
    <source>
        <dbReference type="SAM" id="MobiDB-lite"/>
    </source>
</evidence>